<keyword evidence="5" id="KW-0472">Membrane</keyword>
<dbReference type="Proteomes" id="UP001501475">
    <property type="component" value="Unassembled WGS sequence"/>
</dbReference>
<keyword evidence="6 7" id="KW-0012">Acyltransferase</keyword>
<comment type="caution">
    <text evidence="7">The sequence shown here is derived from an EMBL/GenBank/DDBJ whole genome shotgun (WGS) entry which is preliminary data.</text>
</comment>
<evidence type="ECO:0000256" key="1">
    <source>
        <dbReference type="ARBA" id="ARBA00004533"/>
    </source>
</evidence>
<proteinExistence type="predicted"/>
<keyword evidence="8" id="KW-1185">Reference proteome</keyword>
<name>A0ABN2KFU4_9MICO</name>
<evidence type="ECO:0000256" key="5">
    <source>
        <dbReference type="ARBA" id="ARBA00023136"/>
    </source>
</evidence>
<gene>
    <name evidence="7" type="ORF">GCM10009810_13450</name>
</gene>
<dbReference type="PANTHER" id="PTHR30606:SF10">
    <property type="entry name" value="PHOSPHATIDYLINOSITOL MANNOSIDE ACYLTRANSFERASE"/>
    <property type="match status" value="1"/>
</dbReference>
<dbReference type="InterPro" id="IPR004960">
    <property type="entry name" value="LipA_acyltrans"/>
</dbReference>
<dbReference type="Pfam" id="PF03279">
    <property type="entry name" value="Lip_A_acyltrans"/>
    <property type="match status" value="1"/>
</dbReference>
<evidence type="ECO:0000313" key="7">
    <source>
        <dbReference type="EMBL" id="GAA1754970.1"/>
    </source>
</evidence>
<dbReference type="NCBIfam" id="NF005919">
    <property type="entry name" value="PRK07920.1"/>
    <property type="match status" value="1"/>
</dbReference>
<evidence type="ECO:0000256" key="3">
    <source>
        <dbReference type="ARBA" id="ARBA00022519"/>
    </source>
</evidence>
<dbReference type="RefSeq" id="WP_344063909.1">
    <property type="nucleotide sequence ID" value="NZ_BAAAPN010000034.1"/>
</dbReference>
<dbReference type="PANTHER" id="PTHR30606">
    <property type="entry name" value="LIPID A BIOSYNTHESIS LAUROYL ACYLTRANSFERASE"/>
    <property type="match status" value="1"/>
</dbReference>
<evidence type="ECO:0000256" key="2">
    <source>
        <dbReference type="ARBA" id="ARBA00022475"/>
    </source>
</evidence>
<dbReference type="CDD" id="cd07984">
    <property type="entry name" value="LPLAT_LABLAT-like"/>
    <property type="match status" value="1"/>
</dbReference>
<comment type="subcellular location">
    <subcellularLocation>
        <location evidence="1">Cell inner membrane</location>
    </subcellularLocation>
</comment>
<keyword evidence="3" id="KW-0997">Cell inner membrane</keyword>
<organism evidence="7 8">
    <name type="scientific">Nostocoides vanveenii</name>
    <dbReference type="NCBI Taxonomy" id="330835"/>
    <lineage>
        <taxon>Bacteria</taxon>
        <taxon>Bacillati</taxon>
        <taxon>Actinomycetota</taxon>
        <taxon>Actinomycetes</taxon>
        <taxon>Micrococcales</taxon>
        <taxon>Intrasporangiaceae</taxon>
        <taxon>Nostocoides</taxon>
    </lineage>
</organism>
<evidence type="ECO:0000256" key="4">
    <source>
        <dbReference type="ARBA" id="ARBA00022679"/>
    </source>
</evidence>
<accession>A0ABN2KFU4</accession>
<protein>
    <submittedName>
        <fullName evidence="7">Phosphatidylinositol mannoside acyltransferase</fullName>
    </submittedName>
</protein>
<sequence length="309" mass="33068">MSRAGDLLTVAGFRLGWAVVRALPEGAAYGIFDRVADVTVRRGGTGVRRLRANYARVRPDLNDVELDALVRRGMRAYLRYYCEAFRLPAMSAADVDAKVTVAGEGPVRAVLAAGGPVVCFLGHLGNWDLAGAWCCRALGRVVTVAERLEPEAVFAEFLDFRTLLGMTILPLTGGGDVFAGLRREAVGPVVVPLLADRDLTGGGVEVVFCGQPARMAIGPAALALAVGAPLFPVTIRHTRRGRGWGIDIRFHDPVAVPAEGSTRERAHTMTQRCADALGAVVADDPSDWHMLQRVFMADLDPVSGLGEDR</sequence>
<dbReference type="GO" id="GO:0016746">
    <property type="term" value="F:acyltransferase activity"/>
    <property type="evidence" value="ECO:0007669"/>
    <property type="project" value="UniProtKB-KW"/>
</dbReference>
<dbReference type="EMBL" id="BAAAPN010000034">
    <property type="protein sequence ID" value="GAA1754970.1"/>
    <property type="molecule type" value="Genomic_DNA"/>
</dbReference>
<keyword evidence="2" id="KW-1003">Cell membrane</keyword>
<evidence type="ECO:0000313" key="8">
    <source>
        <dbReference type="Proteomes" id="UP001501475"/>
    </source>
</evidence>
<reference evidence="7 8" key="1">
    <citation type="journal article" date="2019" name="Int. J. Syst. Evol. Microbiol.">
        <title>The Global Catalogue of Microorganisms (GCM) 10K type strain sequencing project: providing services to taxonomists for standard genome sequencing and annotation.</title>
        <authorList>
            <consortium name="The Broad Institute Genomics Platform"/>
            <consortium name="The Broad Institute Genome Sequencing Center for Infectious Disease"/>
            <person name="Wu L."/>
            <person name="Ma J."/>
        </authorList>
    </citation>
    <scope>NUCLEOTIDE SEQUENCE [LARGE SCALE GENOMIC DNA]</scope>
    <source>
        <strain evidence="7 8">JCM 15591</strain>
    </source>
</reference>
<evidence type="ECO:0000256" key="6">
    <source>
        <dbReference type="ARBA" id="ARBA00023315"/>
    </source>
</evidence>
<keyword evidence="4" id="KW-0808">Transferase</keyword>